<feature type="region of interest" description="Disordered" evidence="1">
    <location>
        <begin position="173"/>
        <end position="203"/>
    </location>
</feature>
<reference evidence="4" key="1">
    <citation type="submission" date="2024-04" db="EMBL/GenBank/DDBJ databases">
        <authorList>
            <person name="Shaw F."/>
            <person name="Minotto A."/>
        </authorList>
    </citation>
    <scope>NUCLEOTIDE SEQUENCE [LARGE SCALE GENOMIC DNA]</scope>
</reference>
<sequence length="225" mass="26010">MSRLWYTTQDTLDFTRSLPTTSEEWKHPTRGGQDLSNRYKRLEKSLRGKGAYEQDISELKEDAEGAISSGEKIQRRRRKPKTFMGFIIPEQPKPPAEDECCMSGCAICVYDLYQEALDDYNKAIDSLQKSLRALRVPESKWPAEIRTSRQKRLASKKNITLSAFEELERRLNQKHHAETQGSAAPAPEQSSLRLAPLRPRRKARRKLPKVTELFEGLMWLAFSKR</sequence>
<keyword evidence="4" id="KW-1185">Reference proteome</keyword>
<accession>A0ABP1DQF1</accession>
<dbReference type="EMBL" id="OZ037948">
    <property type="protein sequence ID" value="CAL1708987.1"/>
    <property type="molecule type" value="Genomic_DNA"/>
</dbReference>
<dbReference type="Proteomes" id="UP001497453">
    <property type="component" value="Chromosome 5"/>
</dbReference>
<dbReference type="Pfam" id="PF09791">
    <property type="entry name" value="Oxidored-like"/>
    <property type="match status" value="1"/>
</dbReference>
<dbReference type="InterPro" id="IPR019180">
    <property type="entry name" value="Oxidoreductase-like_N"/>
</dbReference>
<proteinExistence type="predicted"/>
<evidence type="ECO:0000256" key="1">
    <source>
        <dbReference type="SAM" id="MobiDB-lite"/>
    </source>
</evidence>
<organism evidence="3 4">
    <name type="scientific">Somion occarium</name>
    <dbReference type="NCBI Taxonomy" id="3059160"/>
    <lineage>
        <taxon>Eukaryota</taxon>
        <taxon>Fungi</taxon>
        <taxon>Dikarya</taxon>
        <taxon>Basidiomycota</taxon>
        <taxon>Agaricomycotina</taxon>
        <taxon>Agaricomycetes</taxon>
        <taxon>Polyporales</taxon>
        <taxon>Cerrenaceae</taxon>
        <taxon>Somion</taxon>
    </lineage>
</organism>
<evidence type="ECO:0000313" key="4">
    <source>
        <dbReference type="Proteomes" id="UP001497453"/>
    </source>
</evidence>
<feature type="domain" description="Oxidoreductase-like" evidence="2">
    <location>
        <begin position="82"/>
        <end position="128"/>
    </location>
</feature>
<name>A0ABP1DQF1_9APHY</name>
<gene>
    <name evidence="3" type="ORF">GFSPODELE1_LOCUS7130</name>
</gene>
<evidence type="ECO:0000313" key="3">
    <source>
        <dbReference type="EMBL" id="CAL1708987.1"/>
    </source>
</evidence>
<evidence type="ECO:0000259" key="2">
    <source>
        <dbReference type="Pfam" id="PF09791"/>
    </source>
</evidence>
<dbReference type="PANTHER" id="PTHR21193">
    <property type="entry name" value="OXIDOREDUCTASE-LIKE DOMAIN-CONTAINING PROTEIN 1"/>
    <property type="match status" value="1"/>
</dbReference>
<dbReference type="PANTHER" id="PTHR21193:SF3">
    <property type="entry name" value="OXIDOREDUCTASE-LIKE DOMAIN-CONTAINING PROTEIN 1"/>
    <property type="match status" value="1"/>
</dbReference>
<protein>
    <recommendedName>
        <fullName evidence="2">Oxidoreductase-like domain-containing protein</fullName>
    </recommendedName>
</protein>
<dbReference type="InterPro" id="IPR039251">
    <property type="entry name" value="OXLD1"/>
</dbReference>